<evidence type="ECO:0000313" key="1">
    <source>
        <dbReference type="EMBL" id="TWU39935.1"/>
    </source>
</evidence>
<comment type="caution">
    <text evidence="1">The sequence shown here is derived from an EMBL/GenBank/DDBJ whole genome shotgun (WGS) entry which is preliminary data.</text>
</comment>
<organism evidence="1 2">
    <name type="scientific">Novipirellula aureliae</name>
    <dbReference type="NCBI Taxonomy" id="2527966"/>
    <lineage>
        <taxon>Bacteria</taxon>
        <taxon>Pseudomonadati</taxon>
        <taxon>Planctomycetota</taxon>
        <taxon>Planctomycetia</taxon>
        <taxon>Pirellulales</taxon>
        <taxon>Pirellulaceae</taxon>
        <taxon>Novipirellula</taxon>
    </lineage>
</organism>
<dbReference type="EMBL" id="SJPY01000005">
    <property type="protein sequence ID" value="TWU39935.1"/>
    <property type="molecule type" value="Genomic_DNA"/>
</dbReference>
<proteinExistence type="predicted"/>
<dbReference type="AlphaFoldDB" id="A0A5C6DUF5"/>
<accession>A0A5C6DUF5</accession>
<sequence length="74" mass="8444">MILLRRHQRMFDACRTTIQSGSWLSMIGMSNSQPYSRSLLLGETHLQTRDPRLDFAGIVSALTPPRNPTYPLIK</sequence>
<reference evidence="1 2" key="1">
    <citation type="submission" date="2019-02" db="EMBL/GenBank/DDBJ databases">
        <title>Deep-cultivation of Planctomycetes and their phenomic and genomic characterization uncovers novel biology.</title>
        <authorList>
            <person name="Wiegand S."/>
            <person name="Jogler M."/>
            <person name="Boedeker C."/>
            <person name="Pinto D."/>
            <person name="Vollmers J."/>
            <person name="Rivas-Marin E."/>
            <person name="Kohn T."/>
            <person name="Peeters S.H."/>
            <person name="Heuer A."/>
            <person name="Rast P."/>
            <person name="Oberbeckmann S."/>
            <person name="Bunk B."/>
            <person name="Jeske O."/>
            <person name="Meyerdierks A."/>
            <person name="Storesund J.E."/>
            <person name="Kallscheuer N."/>
            <person name="Luecker S."/>
            <person name="Lage O.M."/>
            <person name="Pohl T."/>
            <person name="Merkel B.J."/>
            <person name="Hornburger P."/>
            <person name="Mueller R.-W."/>
            <person name="Bruemmer F."/>
            <person name="Labrenz M."/>
            <person name="Spormann A.M."/>
            <person name="Op Den Camp H."/>
            <person name="Overmann J."/>
            <person name="Amann R."/>
            <person name="Jetten M.S.M."/>
            <person name="Mascher T."/>
            <person name="Medema M.H."/>
            <person name="Devos D.P."/>
            <person name="Kaster A.-K."/>
            <person name="Ovreas L."/>
            <person name="Rohde M."/>
            <person name="Galperin M.Y."/>
            <person name="Jogler C."/>
        </authorList>
    </citation>
    <scope>NUCLEOTIDE SEQUENCE [LARGE SCALE GENOMIC DNA]</scope>
    <source>
        <strain evidence="1 2">Q31b</strain>
    </source>
</reference>
<keyword evidence="2" id="KW-1185">Reference proteome</keyword>
<dbReference type="Proteomes" id="UP000315471">
    <property type="component" value="Unassembled WGS sequence"/>
</dbReference>
<protein>
    <submittedName>
        <fullName evidence="1">Uncharacterized protein</fullName>
    </submittedName>
</protein>
<gene>
    <name evidence="1" type="ORF">Q31b_32510</name>
</gene>
<evidence type="ECO:0000313" key="2">
    <source>
        <dbReference type="Proteomes" id="UP000315471"/>
    </source>
</evidence>
<name>A0A5C6DUF5_9BACT</name>